<dbReference type="Proteomes" id="UP001172083">
    <property type="component" value="Unassembled WGS sequence"/>
</dbReference>
<dbReference type="RefSeq" id="WP_346761429.1">
    <property type="nucleotide sequence ID" value="NZ_JAUJEB010000007.1"/>
</dbReference>
<dbReference type="InterPro" id="IPR018914">
    <property type="entry name" value="DUF2480"/>
</dbReference>
<keyword evidence="2" id="KW-1185">Reference proteome</keyword>
<gene>
    <name evidence="1" type="ORF">QQ020_28720</name>
</gene>
<accession>A0ABT8LIA0</accession>
<proteinExistence type="predicted"/>
<sequence>MEQKDVIVNRVSNSGLVSLDLEDFLDKRERVIFDVKDNLYQGLILKEKDFRAFIKQHDWEQYKDKNVGLTCSVDAIVPTWAYMLLTSKLAPYANLVAFGDENALEEALVNQVLNQVDFSEFEGAKVVIKGCADLKAPEYMFVETTRRLRPYAASIMYGEPCSTVPIYKKPRQLK</sequence>
<name>A0ABT8LIA0_9BACT</name>
<dbReference type="EMBL" id="JAUJEB010000007">
    <property type="protein sequence ID" value="MDN5216096.1"/>
    <property type="molecule type" value="Genomic_DNA"/>
</dbReference>
<reference evidence="1" key="1">
    <citation type="submission" date="2023-06" db="EMBL/GenBank/DDBJ databases">
        <title>Genomic of Agaribacillus aureum.</title>
        <authorList>
            <person name="Wang G."/>
        </authorList>
    </citation>
    <scope>NUCLEOTIDE SEQUENCE</scope>
    <source>
        <strain evidence="1">BMA12</strain>
    </source>
</reference>
<dbReference type="Pfam" id="PF10652">
    <property type="entry name" value="DUF2480"/>
    <property type="match status" value="1"/>
</dbReference>
<evidence type="ECO:0000313" key="1">
    <source>
        <dbReference type="EMBL" id="MDN5216096.1"/>
    </source>
</evidence>
<evidence type="ECO:0000313" key="2">
    <source>
        <dbReference type="Proteomes" id="UP001172083"/>
    </source>
</evidence>
<protein>
    <submittedName>
        <fullName evidence="1">DUF2480 family protein</fullName>
    </submittedName>
</protein>
<comment type="caution">
    <text evidence="1">The sequence shown here is derived from an EMBL/GenBank/DDBJ whole genome shotgun (WGS) entry which is preliminary data.</text>
</comment>
<organism evidence="1 2">
    <name type="scientific">Agaribacillus aureus</name>
    <dbReference type="NCBI Taxonomy" id="3051825"/>
    <lineage>
        <taxon>Bacteria</taxon>
        <taxon>Pseudomonadati</taxon>
        <taxon>Bacteroidota</taxon>
        <taxon>Cytophagia</taxon>
        <taxon>Cytophagales</taxon>
        <taxon>Splendidivirgaceae</taxon>
        <taxon>Agaribacillus</taxon>
    </lineage>
</organism>